<feature type="transmembrane region" description="Helical" evidence="6">
    <location>
        <begin position="51"/>
        <end position="69"/>
    </location>
</feature>
<gene>
    <name evidence="7" type="ORF">EV675_3627</name>
</gene>
<evidence type="ECO:0000256" key="5">
    <source>
        <dbReference type="ARBA" id="ARBA00023136"/>
    </source>
</evidence>
<evidence type="ECO:0000313" key="8">
    <source>
        <dbReference type="Proteomes" id="UP000292445"/>
    </source>
</evidence>
<dbReference type="InterPro" id="IPR001851">
    <property type="entry name" value="ABC_transp_permease"/>
</dbReference>
<keyword evidence="8" id="KW-1185">Reference proteome</keyword>
<evidence type="ECO:0000256" key="3">
    <source>
        <dbReference type="ARBA" id="ARBA00022692"/>
    </source>
</evidence>
<keyword evidence="4 6" id="KW-1133">Transmembrane helix</keyword>
<dbReference type="PANTHER" id="PTHR30482:SF18">
    <property type="entry name" value="BRANCHED AMINO ACID TRANSPORT SYSTEM PERMEASE"/>
    <property type="match status" value="1"/>
</dbReference>
<reference evidence="7 8" key="1">
    <citation type="submission" date="2019-02" db="EMBL/GenBank/DDBJ databases">
        <title>Genomic Encyclopedia of Type Strains, Phase IV (KMG-IV): sequencing the most valuable type-strain genomes for metagenomic binning, comparative biology and taxonomic classification.</title>
        <authorList>
            <person name="Goeker M."/>
        </authorList>
    </citation>
    <scope>NUCLEOTIDE SEQUENCE [LARGE SCALE GENOMIC DNA]</scope>
    <source>
        <strain evidence="7 8">K24</strain>
    </source>
</reference>
<evidence type="ECO:0000256" key="4">
    <source>
        <dbReference type="ARBA" id="ARBA00022989"/>
    </source>
</evidence>
<organism evidence="7 8">
    <name type="scientific">Pigmentiphaga kullae</name>
    <dbReference type="NCBI Taxonomy" id="151784"/>
    <lineage>
        <taxon>Bacteria</taxon>
        <taxon>Pseudomonadati</taxon>
        <taxon>Pseudomonadota</taxon>
        <taxon>Betaproteobacteria</taxon>
        <taxon>Burkholderiales</taxon>
        <taxon>Alcaligenaceae</taxon>
        <taxon>Pigmentiphaga</taxon>
    </lineage>
</organism>
<comment type="subcellular location">
    <subcellularLocation>
        <location evidence="1">Cell membrane</location>
        <topology evidence="1">Multi-pass membrane protein</topology>
    </subcellularLocation>
</comment>
<evidence type="ECO:0000256" key="6">
    <source>
        <dbReference type="SAM" id="Phobius"/>
    </source>
</evidence>
<dbReference type="RefSeq" id="WP_130358605.1">
    <property type="nucleotide sequence ID" value="NZ_SGXC01000002.1"/>
</dbReference>
<keyword evidence="3 6" id="KW-0812">Transmembrane</keyword>
<dbReference type="Proteomes" id="UP000292445">
    <property type="component" value="Unassembled WGS sequence"/>
</dbReference>
<dbReference type="EMBL" id="SGXC01000002">
    <property type="protein sequence ID" value="RZS81014.1"/>
    <property type="molecule type" value="Genomic_DNA"/>
</dbReference>
<dbReference type="GO" id="GO:0005886">
    <property type="term" value="C:plasma membrane"/>
    <property type="evidence" value="ECO:0007669"/>
    <property type="project" value="UniProtKB-SubCell"/>
</dbReference>
<comment type="caution">
    <text evidence="7">The sequence shown here is derived from an EMBL/GenBank/DDBJ whole genome shotgun (WGS) entry which is preliminary data.</text>
</comment>
<sequence length="321" mass="33460">MKSLPPLALTGLLGLVFLFGNNYVLNLFVVCALCALPAVGLSLLVGHCGQVSLGHAAFVGIGAYAAAIASERLGLDPWLAVAAATALSAAAAWAVGRMVFRLRGHHLAMATLALGMIVHTVLAEWKPVTGGPDGISVSSTLHVAGFELASDQAFFIVGWIAAIAALVLADNLIRSPFGLALRVVGENERVAGSIGIAPARVKRAVMAASGALAGLSGALYAFWMGYISPDPFNVAYSIKLLLVVALSGFTGTWRVLGGVFFVVLVSEGLKSFGSLDVVIYGLLLIATMLYPRCKAGEAVRAFLRRRAEDKRKVSSIIEAKA</sequence>
<evidence type="ECO:0000313" key="7">
    <source>
        <dbReference type="EMBL" id="RZS81014.1"/>
    </source>
</evidence>
<evidence type="ECO:0000256" key="1">
    <source>
        <dbReference type="ARBA" id="ARBA00004651"/>
    </source>
</evidence>
<protein>
    <submittedName>
        <fullName evidence="7">Amino acid/amide ABC transporter membrane protein 2 (HAAT family)</fullName>
    </submittedName>
</protein>
<dbReference type="PANTHER" id="PTHR30482">
    <property type="entry name" value="HIGH-AFFINITY BRANCHED-CHAIN AMINO ACID TRANSPORT SYSTEM PERMEASE"/>
    <property type="match status" value="1"/>
</dbReference>
<feature type="transmembrane region" description="Helical" evidence="6">
    <location>
        <begin position="23"/>
        <end position="44"/>
    </location>
</feature>
<proteinExistence type="predicted"/>
<name>A0A4V2F335_9BURK</name>
<accession>A0A4V2F335</accession>
<keyword evidence="2" id="KW-1003">Cell membrane</keyword>
<evidence type="ECO:0000256" key="2">
    <source>
        <dbReference type="ARBA" id="ARBA00022475"/>
    </source>
</evidence>
<feature type="transmembrane region" description="Helical" evidence="6">
    <location>
        <begin position="107"/>
        <end position="125"/>
    </location>
</feature>
<feature type="transmembrane region" description="Helical" evidence="6">
    <location>
        <begin position="153"/>
        <end position="173"/>
    </location>
</feature>
<feature type="transmembrane region" description="Helical" evidence="6">
    <location>
        <begin position="75"/>
        <end position="95"/>
    </location>
</feature>
<dbReference type="OrthoDB" id="3460090at2"/>
<dbReference type="InterPro" id="IPR043428">
    <property type="entry name" value="LivM-like"/>
</dbReference>
<dbReference type="GO" id="GO:0015658">
    <property type="term" value="F:branched-chain amino acid transmembrane transporter activity"/>
    <property type="evidence" value="ECO:0007669"/>
    <property type="project" value="InterPro"/>
</dbReference>
<feature type="transmembrane region" description="Helical" evidence="6">
    <location>
        <begin position="272"/>
        <end position="290"/>
    </location>
</feature>
<keyword evidence="5 6" id="KW-0472">Membrane</keyword>
<dbReference type="Pfam" id="PF02653">
    <property type="entry name" value="BPD_transp_2"/>
    <property type="match status" value="1"/>
</dbReference>
<feature type="transmembrane region" description="Helical" evidence="6">
    <location>
        <begin position="204"/>
        <end position="226"/>
    </location>
</feature>
<dbReference type="CDD" id="cd06581">
    <property type="entry name" value="TM_PBP1_LivM_like"/>
    <property type="match status" value="1"/>
</dbReference>
<dbReference type="AlphaFoldDB" id="A0A4V2F335"/>
<feature type="transmembrane region" description="Helical" evidence="6">
    <location>
        <begin position="238"/>
        <end position="265"/>
    </location>
</feature>